<dbReference type="InterPro" id="IPR011990">
    <property type="entry name" value="TPR-like_helical_dom_sf"/>
</dbReference>
<dbReference type="SUPFAM" id="SSF48452">
    <property type="entry name" value="TPR-like"/>
    <property type="match status" value="1"/>
</dbReference>
<gene>
    <name evidence="1" type="ORF">C2G38_2106693</name>
</gene>
<keyword evidence="2" id="KW-1185">Reference proteome</keyword>
<accession>A0A397ULU0</accession>
<dbReference type="EMBL" id="QKWP01001279">
    <property type="protein sequence ID" value="RIB10208.1"/>
    <property type="molecule type" value="Genomic_DNA"/>
</dbReference>
<comment type="caution">
    <text evidence="1">The sequence shown here is derived from an EMBL/GenBank/DDBJ whole genome shotgun (WGS) entry which is preliminary data.</text>
</comment>
<proteinExistence type="predicted"/>
<dbReference type="OrthoDB" id="1926212at2759"/>
<feature type="non-terminal residue" evidence="1">
    <location>
        <position position="1"/>
    </location>
</feature>
<name>A0A397ULU0_9GLOM</name>
<reference evidence="1 2" key="1">
    <citation type="submission" date="2018-06" db="EMBL/GenBank/DDBJ databases">
        <title>Comparative genomics reveals the genomic features of Rhizophagus irregularis, R. cerebriforme, R. diaphanum and Gigaspora rosea, and their symbiotic lifestyle signature.</title>
        <authorList>
            <person name="Morin E."/>
            <person name="San Clemente H."/>
            <person name="Chen E.C.H."/>
            <person name="De La Providencia I."/>
            <person name="Hainaut M."/>
            <person name="Kuo A."/>
            <person name="Kohler A."/>
            <person name="Murat C."/>
            <person name="Tang N."/>
            <person name="Roy S."/>
            <person name="Loubradou J."/>
            <person name="Henrissat B."/>
            <person name="Grigoriev I.V."/>
            <person name="Corradi N."/>
            <person name="Roux C."/>
            <person name="Martin F.M."/>
        </authorList>
    </citation>
    <scope>NUCLEOTIDE SEQUENCE [LARGE SCALE GENOMIC DNA]</scope>
    <source>
        <strain evidence="1 2">DAOM 194757</strain>
    </source>
</reference>
<dbReference type="Gene3D" id="1.25.40.10">
    <property type="entry name" value="Tetratricopeptide repeat domain"/>
    <property type="match status" value="1"/>
</dbReference>
<dbReference type="AlphaFoldDB" id="A0A397ULU0"/>
<organism evidence="1 2">
    <name type="scientific">Gigaspora rosea</name>
    <dbReference type="NCBI Taxonomy" id="44941"/>
    <lineage>
        <taxon>Eukaryota</taxon>
        <taxon>Fungi</taxon>
        <taxon>Fungi incertae sedis</taxon>
        <taxon>Mucoromycota</taxon>
        <taxon>Glomeromycotina</taxon>
        <taxon>Glomeromycetes</taxon>
        <taxon>Diversisporales</taxon>
        <taxon>Gigasporaceae</taxon>
        <taxon>Gigaspora</taxon>
    </lineage>
</organism>
<protein>
    <submittedName>
        <fullName evidence="1">Uncharacterized protein</fullName>
    </submittedName>
</protein>
<dbReference type="Proteomes" id="UP000266673">
    <property type="component" value="Unassembled WGS sequence"/>
</dbReference>
<evidence type="ECO:0000313" key="2">
    <source>
        <dbReference type="Proteomes" id="UP000266673"/>
    </source>
</evidence>
<sequence>RLLDIKQDAALKFRVNFNFIIGRYKDTINDLIKLLDIELNKFALRYRAEAYYLMEKYKETFNNMDKLLKIETNNEWLSKLSAKIIEK</sequence>
<evidence type="ECO:0000313" key="1">
    <source>
        <dbReference type="EMBL" id="RIB10208.1"/>
    </source>
</evidence>